<protein>
    <recommendedName>
        <fullName evidence="4">DUF4325 domain-containing protein</fullName>
    </recommendedName>
</protein>
<dbReference type="Proteomes" id="UP001596398">
    <property type="component" value="Unassembled WGS sequence"/>
</dbReference>
<evidence type="ECO:0008006" key="4">
    <source>
        <dbReference type="Google" id="ProtNLM"/>
    </source>
</evidence>
<dbReference type="AlphaFoldDB" id="A0ABD5ZQD0"/>
<sequence>MTPADKSEESAGPTEKTRDRVTKGSDLLGASRAVSDRVGTAVRNSYLYRWLTKEPEPEVIVIDLRETWTVGPIIALFDRLIEWLAPYWRESTPKRALDRVVTLADRTAGTRAGQLLGTFLAPPEPPDSDGDGPADAHGDADSSLSAETSDGETPPPSNR</sequence>
<feature type="compositionally biased region" description="Basic and acidic residues" evidence="1">
    <location>
        <begin position="1"/>
        <end position="23"/>
    </location>
</feature>
<evidence type="ECO:0000313" key="3">
    <source>
        <dbReference type="Proteomes" id="UP001596398"/>
    </source>
</evidence>
<comment type="caution">
    <text evidence="2">The sequence shown here is derived from an EMBL/GenBank/DDBJ whole genome shotgun (WGS) entry which is preliminary data.</text>
</comment>
<organism evidence="2 3">
    <name type="scientific">Halosegnis marinus</name>
    <dbReference type="NCBI Taxonomy" id="3034023"/>
    <lineage>
        <taxon>Archaea</taxon>
        <taxon>Methanobacteriati</taxon>
        <taxon>Methanobacteriota</taxon>
        <taxon>Stenosarchaea group</taxon>
        <taxon>Halobacteria</taxon>
        <taxon>Halobacteriales</taxon>
        <taxon>Natronomonadaceae</taxon>
        <taxon>Halosegnis</taxon>
    </lineage>
</organism>
<feature type="region of interest" description="Disordered" evidence="1">
    <location>
        <begin position="1"/>
        <end position="25"/>
    </location>
</feature>
<reference evidence="2 3" key="1">
    <citation type="journal article" date="2019" name="Int. J. Syst. Evol. Microbiol.">
        <title>The Global Catalogue of Microorganisms (GCM) 10K type strain sequencing project: providing services to taxonomists for standard genome sequencing and annotation.</title>
        <authorList>
            <consortium name="The Broad Institute Genomics Platform"/>
            <consortium name="The Broad Institute Genome Sequencing Center for Infectious Disease"/>
            <person name="Wu L."/>
            <person name="Ma J."/>
        </authorList>
    </citation>
    <scope>NUCLEOTIDE SEQUENCE [LARGE SCALE GENOMIC DNA]</scope>
    <source>
        <strain evidence="2 3">DT85</strain>
    </source>
</reference>
<proteinExistence type="predicted"/>
<gene>
    <name evidence="2" type="ORF">ACFQJ4_09570</name>
</gene>
<keyword evidence="3" id="KW-1185">Reference proteome</keyword>
<dbReference type="GeneID" id="79267256"/>
<name>A0ABD5ZQD0_9EURY</name>
<feature type="region of interest" description="Disordered" evidence="1">
    <location>
        <begin position="118"/>
        <end position="159"/>
    </location>
</feature>
<evidence type="ECO:0000256" key="1">
    <source>
        <dbReference type="SAM" id="MobiDB-lite"/>
    </source>
</evidence>
<dbReference type="RefSeq" id="WP_276233696.1">
    <property type="nucleotide sequence ID" value="NZ_CP119802.1"/>
</dbReference>
<accession>A0ABD5ZQD0</accession>
<evidence type="ECO:0000313" key="2">
    <source>
        <dbReference type="EMBL" id="MFC7235560.1"/>
    </source>
</evidence>
<dbReference type="EMBL" id="JBHTAP010000001">
    <property type="protein sequence ID" value="MFC7235560.1"/>
    <property type="molecule type" value="Genomic_DNA"/>
</dbReference>